<evidence type="ECO:0000313" key="7">
    <source>
        <dbReference type="Proteomes" id="UP000549394"/>
    </source>
</evidence>
<dbReference type="PANTHER" id="PTHR21681:SF0">
    <property type="entry name" value="EUKARYOTIC TRANSLATION INITIATION FACTOR 3 SUBUNIT J"/>
    <property type="match status" value="1"/>
</dbReference>
<evidence type="ECO:0000256" key="5">
    <source>
        <dbReference type="SAM" id="MobiDB-lite"/>
    </source>
</evidence>
<feature type="compositionally biased region" description="Acidic residues" evidence="5">
    <location>
        <begin position="1"/>
        <end position="12"/>
    </location>
</feature>
<comment type="subunit">
    <text evidence="4">Component of the eukaryotic translation initiation factor 3 (eIF-3) complex.</text>
</comment>
<reference evidence="6 7" key="1">
    <citation type="submission" date="2020-08" db="EMBL/GenBank/DDBJ databases">
        <authorList>
            <person name="Hejnol A."/>
        </authorList>
    </citation>
    <scope>NUCLEOTIDE SEQUENCE [LARGE SCALE GENOMIC DNA]</scope>
</reference>
<keyword evidence="7" id="KW-1185">Reference proteome</keyword>
<evidence type="ECO:0000256" key="3">
    <source>
        <dbReference type="ARBA" id="ARBA00022917"/>
    </source>
</evidence>
<dbReference type="GO" id="GO:0016282">
    <property type="term" value="C:eukaryotic 43S preinitiation complex"/>
    <property type="evidence" value="ECO:0007669"/>
    <property type="project" value="UniProtKB-UniRule"/>
</dbReference>
<protein>
    <recommendedName>
        <fullName evidence="4">Eukaryotic translation initiation factor 3 subunit J</fullName>
        <shortName evidence="4">eIF3j</shortName>
    </recommendedName>
</protein>
<dbReference type="Pfam" id="PF08597">
    <property type="entry name" value="eIF3_subunit"/>
    <property type="match status" value="1"/>
</dbReference>
<organism evidence="6 7">
    <name type="scientific">Dimorphilus gyrociliatus</name>
    <dbReference type="NCBI Taxonomy" id="2664684"/>
    <lineage>
        <taxon>Eukaryota</taxon>
        <taxon>Metazoa</taxon>
        <taxon>Spiralia</taxon>
        <taxon>Lophotrochozoa</taxon>
        <taxon>Annelida</taxon>
        <taxon>Polychaeta</taxon>
        <taxon>Polychaeta incertae sedis</taxon>
        <taxon>Dinophilidae</taxon>
        <taxon>Dimorphilus</taxon>
    </lineage>
</organism>
<dbReference type="EMBL" id="CAJFCJ010000001">
    <property type="protein sequence ID" value="CAD5111103.1"/>
    <property type="molecule type" value="Genomic_DNA"/>
</dbReference>
<evidence type="ECO:0000256" key="2">
    <source>
        <dbReference type="ARBA" id="ARBA00022540"/>
    </source>
</evidence>
<evidence type="ECO:0000256" key="1">
    <source>
        <dbReference type="ARBA" id="ARBA00022490"/>
    </source>
</evidence>
<dbReference type="GO" id="GO:0005852">
    <property type="term" value="C:eukaryotic translation initiation factor 3 complex"/>
    <property type="evidence" value="ECO:0007669"/>
    <property type="project" value="UniProtKB-UniRule"/>
</dbReference>
<feature type="region of interest" description="Disordered" evidence="5">
    <location>
        <begin position="190"/>
        <end position="228"/>
    </location>
</feature>
<keyword evidence="1 4" id="KW-0963">Cytoplasm</keyword>
<dbReference type="Proteomes" id="UP000549394">
    <property type="component" value="Unassembled WGS sequence"/>
</dbReference>
<proteinExistence type="inferred from homology"/>
<sequence>MAEKSWDDEDFDPGVNYSSRVTDKWEGEDEDDAADNWEDLDEDEQKAAEEKKKLETVKKKKSLKDKIAEKEEKLKKEREERIKAKEQMEKELTAEERQKRVEESDFELAKNMLGVNDAKPVGDGIESMQPKSKSDFEEFANALSKKICQFETNPFYATFLESLFRNLTVNIESDSIKKLGTCLTVLATEKSKQEKPAKGKKKKTGPKLKQDNNTDYYDDEYGDFNDFM</sequence>
<feature type="compositionally biased region" description="Acidic residues" evidence="5">
    <location>
        <begin position="26"/>
        <end position="44"/>
    </location>
</feature>
<dbReference type="GO" id="GO:0003743">
    <property type="term" value="F:translation initiation factor activity"/>
    <property type="evidence" value="ECO:0007669"/>
    <property type="project" value="UniProtKB-UniRule"/>
</dbReference>
<evidence type="ECO:0000313" key="6">
    <source>
        <dbReference type="EMBL" id="CAD5111103.1"/>
    </source>
</evidence>
<comment type="function">
    <text evidence="4">Component of the eukaryotic translation initiation factor 3 (eIF-3) complex, which is involved in protein synthesis of a specialized repertoire of mRNAs and, together with other initiation factors, stimulates binding of mRNA and methionyl-tRNAi to the 40S ribosome. The eIF-3 complex specifically targets and initiates translation of a subset of mRNAs involved in cell proliferation.</text>
</comment>
<dbReference type="PANTHER" id="PTHR21681">
    <property type="entry name" value="EUKARYOTIC TRANSLATION INITIATION FACTOR 3 SUBUNIT J"/>
    <property type="match status" value="1"/>
</dbReference>
<feature type="compositionally biased region" description="Acidic residues" evidence="5">
    <location>
        <begin position="216"/>
        <end position="228"/>
    </location>
</feature>
<comment type="similarity">
    <text evidence="4">Belongs to the eIF-3 subunit J family.</text>
</comment>
<dbReference type="HAMAP" id="MF_03009">
    <property type="entry name" value="eIF3j"/>
    <property type="match status" value="1"/>
</dbReference>
<feature type="region of interest" description="Disordered" evidence="5">
    <location>
        <begin position="1"/>
        <end position="48"/>
    </location>
</feature>
<name>A0A7I8V657_9ANNE</name>
<dbReference type="Gene3D" id="1.10.246.60">
    <property type="entry name" value="Eukaryotic translation initiation factor 3 like domains"/>
    <property type="match status" value="1"/>
</dbReference>
<keyword evidence="2 4" id="KW-0396">Initiation factor</keyword>
<dbReference type="GO" id="GO:0033290">
    <property type="term" value="C:eukaryotic 48S preinitiation complex"/>
    <property type="evidence" value="ECO:0007669"/>
    <property type="project" value="UniProtKB-UniRule"/>
</dbReference>
<keyword evidence="3 4" id="KW-0648">Protein biosynthesis</keyword>
<comment type="subcellular location">
    <subcellularLocation>
        <location evidence="4">Cytoplasm</location>
    </subcellularLocation>
</comment>
<dbReference type="GO" id="GO:0001732">
    <property type="term" value="P:formation of cytoplasmic translation initiation complex"/>
    <property type="evidence" value="ECO:0007669"/>
    <property type="project" value="UniProtKB-UniRule"/>
</dbReference>
<comment type="caution">
    <text evidence="6">The sequence shown here is derived from an EMBL/GenBank/DDBJ whole genome shotgun (WGS) entry which is preliminary data.</text>
</comment>
<dbReference type="OrthoDB" id="20381at2759"/>
<dbReference type="AlphaFoldDB" id="A0A7I8V657"/>
<gene>
    <name evidence="6" type="ORF">DGYR_LOCUS437</name>
</gene>
<accession>A0A7I8V657</accession>
<dbReference type="InterPro" id="IPR023194">
    <property type="entry name" value="eIF3-like_dom_sf"/>
</dbReference>
<dbReference type="InterPro" id="IPR013906">
    <property type="entry name" value="eIF3j"/>
</dbReference>
<evidence type="ECO:0000256" key="4">
    <source>
        <dbReference type="HAMAP-Rule" id="MF_03009"/>
    </source>
</evidence>